<organism evidence="2 3">
    <name type="scientific">Citrullus colocynthis</name>
    <name type="common">colocynth</name>
    <dbReference type="NCBI Taxonomy" id="252529"/>
    <lineage>
        <taxon>Eukaryota</taxon>
        <taxon>Viridiplantae</taxon>
        <taxon>Streptophyta</taxon>
        <taxon>Embryophyta</taxon>
        <taxon>Tracheophyta</taxon>
        <taxon>Spermatophyta</taxon>
        <taxon>Magnoliopsida</taxon>
        <taxon>eudicotyledons</taxon>
        <taxon>Gunneridae</taxon>
        <taxon>Pentapetalae</taxon>
        <taxon>rosids</taxon>
        <taxon>fabids</taxon>
        <taxon>Cucurbitales</taxon>
        <taxon>Cucurbitaceae</taxon>
        <taxon>Benincaseae</taxon>
        <taxon>Citrullus</taxon>
    </lineage>
</organism>
<reference evidence="2 3" key="1">
    <citation type="submission" date="2024-03" db="EMBL/GenBank/DDBJ databases">
        <authorList>
            <person name="Gkanogiannis A."/>
            <person name="Becerra Lopez-Lavalle L."/>
        </authorList>
    </citation>
    <scope>NUCLEOTIDE SEQUENCE [LARGE SCALE GENOMIC DNA]</scope>
</reference>
<dbReference type="Proteomes" id="UP001642487">
    <property type="component" value="Chromosome 9"/>
</dbReference>
<name>A0ABP0ZCR0_9ROSI</name>
<evidence type="ECO:0000313" key="3">
    <source>
        <dbReference type="Proteomes" id="UP001642487"/>
    </source>
</evidence>
<keyword evidence="3" id="KW-1185">Reference proteome</keyword>
<protein>
    <submittedName>
        <fullName evidence="2">Uncharacterized protein</fullName>
    </submittedName>
</protein>
<feature type="compositionally biased region" description="Polar residues" evidence="1">
    <location>
        <begin position="53"/>
        <end position="71"/>
    </location>
</feature>
<dbReference type="InterPro" id="IPR044171">
    <property type="entry name" value="LAX2-like"/>
</dbReference>
<evidence type="ECO:0000256" key="1">
    <source>
        <dbReference type="SAM" id="MobiDB-lite"/>
    </source>
</evidence>
<dbReference type="EMBL" id="OZ021743">
    <property type="protein sequence ID" value="CAK9328655.1"/>
    <property type="molecule type" value="Genomic_DNA"/>
</dbReference>
<dbReference type="PANTHER" id="PTHR47290">
    <property type="entry name" value="RING FINGER PROTEIN"/>
    <property type="match status" value="1"/>
</dbReference>
<gene>
    <name evidence="2" type="ORF">CITCOLO1_LOCUS21078</name>
</gene>
<proteinExistence type="predicted"/>
<accession>A0ABP0ZCR0</accession>
<dbReference type="PANTHER" id="PTHR47290:SF4">
    <property type="entry name" value="RING FINGER PROTEIN"/>
    <property type="match status" value="1"/>
</dbReference>
<dbReference type="Gene3D" id="3.10.20.90">
    <property type="entry name" value="Phosphatidylinositol 3-kinase Catalytic Subunit, Chain A, domain 1"/>
    <property type="match status" value="1"/>
</dbReference>
<sequence length="337" mass="37496">MVPPTYAPPPSFPFNLFSPSFALMSHFEGCHNNNNTNHNSHDHHHHHLFPLQDDSTTTNQNPSTSKDLTLHDSATATDKGWLRLSIGTATPDVVVNHNKHHHHHQQPPGFRFGLTELDLLPSDSGVVRSKLNESSLGVVGDFSTTPALVLPPPPPELNWTFRPISSYNPSSSNYSSSFIPFGPYFSTPFQLHPGLDLVAATTAAGSSSDTVRVIDPPRRPHSGIWFSLQPLELNQGKQPVLPQRSSYLRIKDGKMTVRLLIKYLMKKLRLDNELEIEIRCKGEKLEPCLTMQHIRDTIWCSKDSALTTLLPNSSTIDHIMVLHYAIIPPTPNSPSPS</sequence>
<feature type="region of interest" description="Disordered" evidence="1">
    <location>
        <begin position="35"/>
        <end position="71"/>
    </location>
</feature>
<evidence type="ECO:0000313" key="2">
    <source>
        <dbReference type="EMBL" id="CAK9328655.1"/>
    </source>
</evidence>